<feature type="transmembrane region" description="Helical" evidence="7">
    <location>
        <begin position="362"/>
        <end position="382"/>
    </location>
</feature>
<dbReference type="SUPFAM" id="SSF103473">
    <property type="entry name" value="MFS general substrate transporter"/>
    <property type="match status" value="1"/>
</dbReference>
<gene>
    <name evidence="9" type="ORF">B0I32_1674</name>
</gene>
<feature type="transmembrane region" description="Helical" evidence="7">
    <location>
        <begin position="93"/>
        <end position="120"/>
    </location>
</feature>
<feature type="transmembrane region" description="Helical" evidence="7">
    <location>
        <begin position="177"/>
        <end position="196"/>
    </location>
</feature>
<evidence type="ECO:0000256" key="7">
    <source>
        <dbReference type="SAM" id="Phobius"/>
    </source>
</evidence>
<dbReference type="GO" id="GO:0005886">
    <property type="term" value="C:plasma membrane"/>
    <property type="evidence" value="ECO:0007669"/>
    <property type="project" value="UniProtKB-SubCell"/>
</dbReference>
<dbReference type="InterPro" id="IPR036259">
    <property type="entry name" value="MFS_trans_sf"/>
</dbReference>
<dbReference type="Pfam" id="PF05977">
    <property type="entry name" value="MFS_3"/>
    <property type="match status" value="1"/>
</dbReference>
<evidence type="ECO:0000313" key="9">
    <source>
        <dbReference type="EMBL" id="PRX42510.1"/>
    </source>
</evidence>
<dbReference type="PANTHER" id="PTHR23513">
    <property type="entry name" value="INTEGRAL MEMBRANE EFFLUX PROTEIN-RELATED"/>
    <property type="match status" value="1"/>
</dbReference>
<dbReference type="Gene3D" id="1.20.1250.20">
    <property type="entry name" value="MFS general substrate transporter like domains"/>
    <property type="match status" value="1"/>
</dbReference>
<evidence type="ECO:0000256" key="4">
    <source>
        <dbReference type="ARBA" id="ARBA00022692"/>
    </source>
</evidence>
<keyword evidence="2" id="KW-0813">Transport</keyword>
<dbReference type="PROSITE" id="PS50850">
    <property type="entry name" value="MFS"/>
    <property type="match status" value="1"/>
</dbReference>
<comment type="caution">
    <text evidence="9">The sequence shown here is derived from an EMBL/GenBank/DDBJ whole genome shotgun (WGS) entry which is preliminary data.</text>
</comment>
<evidence type="ECO:0000256" key="1">
    <source>
        <dbReference type="ARBA" id="ARBA00004651"/>
    </source>
</evidence>
<dbReference type="CDD" id="cd06173">
    <property type="entry name" value="MFS_MefA_like"/>
    <property type="match status" value="1"/>
</dbReference>
<feature type="transmembrane region" description="Helical" evidence="7">
    <location>
        <begin position="319"/>
        <end position="341"/>
    </location>
</feature>
<keyword evidence="10" id="KW-1185">Reference proteome</keyword>
<evidence type="ECO:0000259" key="8">
    <source>
        <dbReference type="PROSITE" id="PS50850"/>
    </source>
</evidence>
<protein>
    <submittedName>
        <fullName evidence="9">Putative MFS family arabinose efflux permease</fullName>
    </submittedName>
</protein>
<dbReference type="InterPro" id="IPR010290">
    <property type="entry name" value="TM_effector"/>
</dbReference>
<feature type="transmembrane region" description="Helical" evidence="7">
    <location>
        <begin position="233"/>
        <end position="255"/>
    </location>
</feature>
<reference evidence="9 10" key="1">
    <citation type="submission" date="2018-03" db="EMBL/GenBank/DDBJ databases">
        <title>Genomic Encyclopedia of Type Strains, Phase III (KMG-III): the genomes of soil and plant-associated and newly described type strains.</title>
        <authorList>
            <person name="Whitman W."/>
        </authorList>
    </citation>
    <scope>NUCLEOTIDE SEQUENCE [LARGE SCALE GENOMIC DNA]</scope>
    <source>
        <strain evidence="9 10">CGMCC 4.7104</strain>
    </source>
</reference>
<keyword evidence="3" id="KW-1003">Cell membrane</keyword>
<evidence type="ECO:0000256" key="5">
    <source>
        <dbReference type="ARBA" id="ARBA00022989"/>
    </source>
</evidence>
<dbReference type="EMBL" id="PVNG01000067">
    <property type="protein sequence ID" value="PRX42510.1"/>
    <property type="molecule type" value="Genomic_DNA"/>
</dbReference>
<evidence type="ECO:0000256" key="6">
    <source>
        <dbReference type="ARBA" id="ARBA00023136"/>
    </source>
</evidence>
<dbReference type="Proteomes" id="UP000238312">
    <property type="component" value="Unassembled WGS sequence"/>
</dbReference>
<proteinExistence type="predicted"/>
<dbReference type="GO" id="GO:0022857">
    <property type="term" value="F:transmembrane transporter activity"/>
    <property type="evidence" value="ECO:0007669"/>
    <property type="project" value="InterPro"/>
</dbReference>
<feature type="transmembrane region" description="Helical" evidence="7">
    <location>
        <begin position="261"/>
        <end position="282"/>
    </location>
</feature>
<dbReference type="AlphaFoldDB" id="A0A2T0LJC7"/>
<feature type="transmembrane region" description="Helical" evidence="7">
    <location>
        <begin position="18"/>
        <end position="43"/>
    </location>
</feature>
<keyword evidence="4 7" id="KW-0812">Transmembrane</keyword>
<sequence>MNAVLPAKAPSPWRSSAFVLFWTGRSVSLTGSAVTSVALPLLAAVTLDAGPIGLGLLEACVWLPFLGLPLIAGVHLDRRRRRPVLLLCDVVRLILLTLAGVLGLSGTLSLPTLAILAFLAQSATVFSQIGEQVYLPSLVDGEQLLAANSAMGASRSAATLAGPGIAGLIVQVFGPPLALLVDAVSYLISLLTLGAIRQAEPSPEKAGNLQIITEIVEGLAFVWRTRQIRASALFGLLFNGFWQLMTVPFLLYALTDVRIAAGWWSLVWGCAGAGALFGSLLAPRLARRFGYGRTIVVASAGHLPLLIIPLTGHSSAVTIAGWATVLAVSGVTGGMVNVLILTVRTILTPNDLLGRVSASVRLIMYGGLPLGALTGGTLAHTFGHRSALWVGVIGVAGSAVTLLPFRNSPELNRPGFGGDFGVPRV</sequence>
<evidence type="ECO:0000256" key="2">
    <source>
        <dbReference type="ARBA" id="ARBA00022448"/>
    </source>
</evidence>
<feature type="transmembrane region" description="Helical" evidence="7">
    <location>
        <begin position="49"/>
        <end position="72"/>
    </location>
</feature>
<name>A0A2T0LJC7_9ACTN</name>
<keyword evidence="5 7" id="KW-1133">Transmembrane helix</keyword>
<comment type="subcellular location">
    <subcellularLocation>
        <location evidence="1">Cell membrane</location>
        <topology evidence="1">Multi-pass membrane protein</topology>
    </subcellularLocation>
</comment>
<dbReference type="InterPro" id="IPR020846">
    <property type="entry name" value="MFS_dom"/>
</dbReference>
<organism evidence="9 10">
    <name type="scientific">Nonomuraea fuscirosea</name>
    <dbReference type="NCBI Taxonomy" id="1291556"/>
    <lineage>
        <taxon>Bacteria</taxon>
        <taxon>Bacillati</taxon>
        <taxon>Actinomycetota</taxon>
        <taxon>Actinomycetes</taxon>
        <taxon>Streptosporangiales</taxon>
        <taxon>Streptosporangiaceae</taxon>
        <taxon>Nonomuraea</taxon>
    </lineage>
</organism>
<feature type="transmembrane region" description="Helical" evidence="7">
    <location>
        <begin position="294"/>
        <end position="313"/>
    </location>
</feature>
<evidence type="ECO:0000256" key="3">
    <source>
        <dbReference type="ARBA" id="ARBA00022475"/>
    </source>
</evidence>
<feature type="domain" description="Major facilitator superfamily (MFS) profile" evidence="8">
    <location>
        <begin position="228"/>
        <end position="425"/>
    </location>
</feature>
<keyword evidence="6 7" id="KW-0472">Membrane</keyword>
<feature type="transmembrane region" description="Helical" evidence="7">
    <location>
        <begin position="388"/>
        <end position="405"/>
    </location>
</feature>
<dbReference type="RefSeq" id="WP_181308959.1">
    <property type="nucleotide sequence ID" value="NZ_PVNG01000067.1"/>
</dbReference>
<dbReference type="PANTHER" id="PTHR23513:SF6">
    <property type="entry name" value="MAJOR FACILITATOR SUPERFAMILY ASSOCIATED DOMAIN-CONTAINING PROTEIN"/>
    <property type="match status" value="1"/>
</dbReference>
<accession>A0A2T0LJC7</accession>
<evidence type="ECO:0000313" key="10">
    <source>
        <dbReference type="Proteomes" id="UP000238312"/>
    </source>
</evidence>